<sequence length="74" mass="8645">MSMGFPVFMELIKMERRNSYGAPRQYNDAPREMTKAICSDCGKECEVPFKPTEGRPVYCRDCLPKHRAPRTPRY</sequence>
<keyword evidence="3" id="KW-1185">Reference proteome</keyword>
<dbReference type="NCBIfam" id="TIGR04272">
    <property type="entry name" value="cxxc_cxxc_Mbark"/>
    <property type="match status" value="1"/>
</dbReference>
<dbReference type="Proteomes" id="UP001283212">
    <property type="component" value="Unassembled WGS sequence"/>
</dbReference>
<evidence type="ECO:0000259" key="1">
    <source>
        <dbReference type="Pfam" id="PF23477"/>
    </source>
</evidence>
<accession>A0AAE4SBB7</accession>
<dbReference type="EMBL" id="JAWDKB010000002">
    <property type="protein sequence ID" value="MDV0443346.1"/>
    <property type="molecule type" value="Genomic_DNA"/>
</dbReference>
<name>A0AAE4SBB7_9EURY</name>
<reference evidence="2 3" key="1">
    <citation type="submission" date="2023-06" db="EMBL/GenBank/DDBJ databases">
        <title>Genome sequence of Methancorpusculaceae sp. Cs1.</title>
        <authorList>
            <person name="Protasov E."/>
            <person name="Platt K."/>
            <person name="Poehlein A."/>
            <person name="Daniel R."/>
            <person name="Brune A."/>
        </authorList>
    </citation>
    <scope>NUCLEOTIDE SEQUENCE [LARGE SCALE GENOMIC DNA]</scope>
    <source>
        <strain evidence="2 3">Cs1</strain>
    </source>
</reference>
<dbReference type="AlphaFoldDB" id="A0AAE4SBB7"/>
<gene>
    <name evidence="2" type="ORF">McpCs1_07160</name>
</gene>
<feature type="domain" description="CxxC-x17-CxxC" evidence="1">
    <location>
        <begin position="31"/>
        <end position="67"/>
    </location>
</feature>
<protein>
    <recommendedName>
        <fullName evidence="1">CxxC-x17-CxxC domain-containing protein</fullName>
    </recommendedName>
</protein>
<evidence type="ECO:0000313" key="2">
    <source>
        <dbReference type="EMBL" id="MDV0443346.1"/>
    </source>
</evidence>
<proteinExistence type="predicted"/>
<dbReference type="InterPro" id="IPR026363">
    <property type="entry name" value="CxxC-x17-CxxC_dom"/>
</dbReference>
<evidence type="ECO:0000313" key="3">
    <source>
        <dbReference type="Proteomes" id="UP001283212"/>
    </source>
</evidence>
<comment type="caution">
    <text evidence="2">The sequence shown here is derived from an EMBL/GenBank/DDBJ whole genome shotgun (WGS) entry which is preliminary data.</text>
</comment>
<dbReference type="Pfam" id="PF23477">
    <property type="entry name" value="zf_Tbcl_2"/>
    <property type="match status" value="1"/>
</dbReference>
<organism evidence="2 3">
    <name type="scientific">Methanorbis rubei</name>
    <dbReference type="NCBI Taxonomy" id="3028300"/>
    <lineage>
        <taxon>Archaea</taxon>
        <taxon>Methanobacteriati</taxon>
        <taxon>Methanobacteriota</taxon>
        <taxon>Stenosarchaea group</taxon>
        <taxon>Methanomicrobia</taxon>
        <taxon>Methanomicrobiales</taxon>
        <taxon>Methanocorpusculaceae</taxon>
        <taxon>Methanorbis</taxon>
    </lineage>
</organism>